<evidence type="ECO:0000256" key="3">
    <source>
        <dbReference type="RuleBase" id="RU361155"/>
    </source>
</evidence>
<accession>A0A401Q5U1</accession>
<protein>
    <recommendedName>
        <fullName evidence="3">Sulfotransferase</fullName>
        <ecNumber evidence="3">2.8.2.-</ecNumber>
    </recommendedName>
</protein>
<proteinExistence type="inferred from homology"/>
<evidence type="ECO:0000259" key="4">
    <source>
        <dbReference type="Pfam" id="PF00685"/>
    </source>
</evidence>
<dbReference type="SUPFAM" id="SSF52540">
    <property type="entry name" value="P-loop containing nucleoside triphosphate hydrolases"/>
    <property type="match status" value="1"/>
</dbReference>
<gene>
    <name evidence="5" type="ORF">scyTo_0016356</name>
</gene>
<dbReference type="Gene3D" id="3.40.50.300">
    <property type="entry name" value="P-loop containing nucleotide triphosphate hydrolases"/>
    <property type="match status" value="1"/>
</dbReference>
<comment type="caution">
    <text evidence="5">The sequence shown here is derived from an EMBL/GenBank/DDBJ whole genome shotgun (WGS) entry which is preliminary data.</text>
</comment>
<reference evidence="5 6" key="1">
    <citation type="journal article" date="2018" name="Nat. Ecol. Evol.">
        <title>Shark genomes provide insights into elasmobranch evolution and the origin of vertebrates.</title>
        <authorList>
            <person name="Hara Y"/>
            <person name="Yamaguchi K"/>
            <person name="Onimaru K"/>
            <person name="Kadota M"/>
            <person name="Koyanagi M"/>
            <person name="Keeley SD"/>
            <person name="Tatsumi K"/>
            <person name="Tanaka K"/>
            <person name="Motone F"/>
            <person name="Kageyama Y"/>
            <person name="Nozu R"/>
            <person name="Adachi N"/>
            <person name="Nishimura O"/>
            <person name="Nakagawa R"/>
            <person name="Tanegashima C"/>
            <person name="Kiyatake I"/>
            <person name="Matsumoto R"/>
            <person name="Murakumo K"/>
            <person name="Nishida K"/>
            <person name="Terakita A"/>
            <person name="Kuratani S"/>
            <person name="Sato K"/>
            <person name="Hyodo S Kuraku.S."/>
        </authorList>
    </citation>
    <scope>NUCLEOTIDE SEQUENCE [LARGE SCALE GENOMIC DNA]</scope>
</reference>
<organism evidence="5 6">
    <name type="scientific">Scyliorhinus torazame</name>
    <name type="common">Cloudy catshark</name>
    <name type="synonym">Catulus torazame</name>
    <dbReference type="NCBI Taxonomy" id="75743"/>
    <lineage>
        <taxon>Eukaryota</taxon>
        <taxon>Metazoa</taxon>
        <taxon>Chordata</taxon>
        <taxon>Craniata</taxon>
        <taxon>Vertebrata</taxon>
        <taxon>Chondrichthyes</taxon>
        <taxon>Elasmobranchii</taxon>
        <taxon>Galeomorphii</taxon>
        <taxon>Galeoidea</taxon>
        <taxon>Carcharhiniformes</taxon>
        <taxon>Scyliorhinidae</taxon>
        <taxon>Scyliorhinus</taxon>
    </lineage>
</organism>
<dbReference type="EC" id="2.8.2.-" evidence="3"/>
<sequence length="230" mass="27535">MDGDLQTEECELSYSVVPWLEFTSKESKTDDRPSPRLFVTHLPYQLIPKALKNKKAKVIYVYRNPKDVAVSYYHFHKFANYLETPENFGAFLQTFLNGQVDYDSWFNHVWNWYNHRHEFNIMFQSYEEMIKDLRVAVLKFSNFLGRSLDNKRVDTIVERSTFKNMKSNPKSNYENVGFPIFNNSVARFMRKGTVGDWKHHFTVAENEMFDRIFEEEMKNVPLKYTWEISD</sequence>
<keyword evidence="2 3" id="KW-0808">Transferase</keyword>
<evidence type="ECO:0000256" key="2">
    <source>
        <dbReference type="ARBA" id="ARBA00022679"/>
    </source>
</evidence>
<evidence type="ECO:0000313" key="6">
    <source>
        <dbReference type="Proteomes" id="UP000288216"/>
    </source>
</evidence>
<name>A0A401Q5U1_SCYTO</name>
<dbReference type="Pfam" id="PF00685">
    <property type="entry name" value="Sulfotransfer_1"/>
    <property type="match status" value="1"/>
</dbReference>
<keyword evidence="6" id="KW-1185">Reference proteome</keyword>
<dbReference type="OrthoDB" id="205623at2759"/>
<dbReference type="InterPro" id="IPR027417">
    <property type="entry name" value="P-loop_NTPase"/>
</dbReference>
<evidence type="ECO:0000313" key="5">
    <source>
        <dbReference type="EMBL" id="GCB80717.1"/>
    </source>
</evidence>
<dbReference type="GO" id="GO:0008146">
    <property type="term" value="F:sulfotransferase activity"/>
    <property type="evidence" value="ECO:0007669"/>
    <property type="project" value="InterPro"/>
</dbReference>
<dbReference type="Proteomes" id="UP000288216">
    <property type="component" value="Unassembled WGS sequence"/>
</dbReference>
<dbReference type="InterPro" id="IPR000863">
    <property type="entry name" value="Sulfotransferase_dom"/>
</dbReference>
<feature type="domain" description="Sulfotransferase" evidence="4">
    <location>
        <begin position="14"/>
        <end position="220"/>
    </location>
</feature>
<dbReference type="AlphaFoldDB" id="A0A401Q5U1"/>
<comment type="similarity">
    <text evidence="1 3">Belongs to the sulfotransferase 1 family.</text>
</comment>
<dbReference type="STRING" id="75743.A0A401Q5U1"/>
<dbReference type="EMBL" id="BFAA01009841">
    <property type="protein sequence ID" value="GCB80717.1"/>
    <property type="molecule type" value="Genomic_DNA"/>
</dbReference>
<dbReference type="OMA" id="TRNSENP"/>
<dbReference type="PANTHER" id="PTHR11783">
    <property type="entry name" value="SULFOTRANSFERASE SULT"/>
    <property type="match status" value="1"/>
</dbReference>
<evidence type="ECO:0000256" key="1">
    <source>
        <dbReference type="ARBA" id="ARBA00005771"/>
    </source>
</evidence>